<sequence length="178" mass="18292">MTIDRRNALRLTSLAAAGAGITGGLGGAARAAGSRTAGSRAEDGRPAARQLVLTGKRTAADIPDVLVPGTPYFVHYELRDADGNPVGTESAQCTPVTVGPDGAFVLASLVLLLADGMITASTAFQRPLPALTEVLVAPRRWSHLFAVTGGTAAYDAATGAVTIEHLSREDDVLTIDLD</sequence>
<organism evidence="1 2">
    <name type="scientific">Kitasatospora purpeofusca</name>
    <dbReference type="NCBI Taxonomy" id="67352"/>
    <lineage>
        <taxon>Bacteria</taxon>
        <taxon>Bacillati</taxon>
        <taxon>Actinomycetota</taxon>
        <taxon>Actinomycetes</taxon>
        <taxon>Kitasatosporales</taxon>
        <taxon>Streptomycetaceae</taxon>
        <taxon>Kitasatospora</taxon>
    </lineage>
</organism>
<name>A0ABZ1TTS2_9ACTN</name>
<accession>A0ABZ1TTS2</accession>
<keyword evidence="2" id="KW-1185">Reference proteome</keyword>
<dbReference type="PROSITE" id="PS51318">
    <property type="entry name" value="TAT"/>
    <property type="match status" value="1"/>
</dbReference>
<dbReference type="EMBL" id="CP108110">
    <property type="protein sequence ID" value="WUQ81780.1"/>
    <property type="molecule type" value="Genomic_DNA"/>
</dbReference>
<dbReference type="InterPro" id="IPR006311">
    <property type="entry name" value="TAT_signal"/>
</dbReference>
<gene>
    <name evidence="1" type="ORF">OHA16_01610</name>
</gene>
<proteinExistence type="predicted"/>
<dbReference type="RefSeq" id="WP_328952855.1">
    <property type="nucleotide sequence ID" value="NZ_CP108110.1"/>
</dbReference>
<evidence type="ECO:0000313" key="2">
    <source>
        <dbReference type="Proteomes" id="UP001432222"/>
    </source>
</evidence>
<dbReference type="Proteomes" id="UP001432222">
    <property type="component" value="Chromosome"/>
</dbReference>
<protein>
    <recommendedName>
        <fullName evidence="3">Twin-arginine translocation signal domain-containing protein</fullName>
    </recommendedName>
</protein>
<evidence type="ECO:0000313" key="1">
    <source>
        <dbReference type="EMBL" id="WUQ81780.1"/>
    </source>
</evidence>
<evidence type="ECO:0008006" key="3">
    <source>
        <dbReference type="Google" id="ProtNLM"/>
    </source>
</evidence>
<reference evidence="1" key="1">
    <citation type="submission" date="2022-10" db="EMBL/GenBank/DDBJ databases">
        <title>The complete genomes of actinobacterial strains from the NBC collection.</title>
        <authorList>
            <person name="Joergensen T.S."/>
            <person name="Alvarez Arevalo M."/>
            <person name="Sterndorff E.B."/>
            <person name="Faurdal D."/>
            <person name="Vuksanovic O."/>
            <person name="Mourched A.-S."/>
            <person name="Charusanti P."/>
            <person name="Shaw S."/>
            <person name="Blin K."/>
            <person name="Weber T."/>
        </authorList>
    </citation>
    <scope>NUCLEOTIDE SEQUENCE</scope>
    <source>
        <strain evidence="1">NBC_00222</strain>
    </source>
</reference>